<evidence type="ECO:0000256" key="4">
    <source>
        <dbReference type="ARBA" id="ARBA00022598"/>
    </source>
</evidence>
<keyword evidence="7" id="KW-0067">ATP-binding</keyword>
<gene>
    <name evidence="12" type="ORF">GSLYS_00003430001</name>
</gene>
<evidence type="ECO:0000313" key="12">
    <source>
        <dbReference type="EMBL" id="CAL1529275.1"/>
    </source>
</evidence>
<keyword evidence="5" id="KW-0547">Nucleotide-binding</keyword>
<dbReference type="GO" id="GO:0042245">
    <property type="term" value="P:RNA repair"/>
    <property type="evidence" value="ECO:0007669"/>
    <property type="project" value="UniProtKB-KW"/>
</dbReference>
<accession>A0AAV2H6N9</accession>
<dbReference type="Pfam" id="PF17720">
    <property type="entry name" value="RLIG1"/>
    <property type="match status" value="1"/>
</dbReference>
<comment type="catalytic activity">
    <reaction evidence="8">
        <text>ATP + (ribonucleotide)n-3'-hydroxyl + 5'-phospho-(ribonucleotide)m = (ribonucleotide)n+m + AMP + diphosphate.</text>
        <dbReference type="EC" id="6.5.1.3"/>
    </reaction>
</comment>
<dbReference type="EC" id="6.5.1.3" evidence="3"/>
<evidence type="ECO:0000256" key="3">
    <source>
        <dbReference type="ARBA" id="ARBA00012724"/>
    </source>
</evidence>
<evidence type="ECO:0000256" key="9">
    <source>
        <dbReference type="ARBA" id="ARBA00035168"/>
    </source>
</evidence>
<dbReference type="GO" id="GO:0005524">
    <property type="term" value="F:ATP binding"/>
    <property type="evidence" value="ECO:0007669"/>
    <property type="project" value="UniProtKB-KW"/>
</dbReference>
<dbReference type="GO" id="GO:0003972">
    <property type="term" value="F:RNA ligase (ATP) activity"/>
    <property type="evidence" value="ECO:0007669"/>
    <property type="project" value="UniProtKB-EC"/>
</dbReference>
<dbReference type="Proteomes" id="UP001497497">
    <property type="component" value="Unassembled WGS sequence"/>
</dbReference>
<evidence type="ECO:0000256" key="10">
    <source>
        <dbReference type="ARBA" id="ARBA00035432"/>
    </source>
</evidence>
<comment type="caution">
    <text evidence="12">The sequence shown here is derived from an EMBL/GenBank/DDBJ whole genome shotgun (WGS) entry which is preliminary data.</text>
</comment>
<evidence type="ECO:0000256" key="6">
    <source>
        <dbReference type="ARBA" id="ARBA00022800"/>
    </source>
</evidence>
<keyword evidence="4" id="KW-0436">Ligase</keyword>
<dbReference type="PANTHER" id="PTHR31219">
    <property type="entry name" value="CHROMOSOME 28 C12ORF29 HOMOLOG"/>
    <property type="match status" value="1"/>
</dbReference>
<evidence type="ECO:0000256" key="8">
    <source>
        <dbReference type="ARBA" id="ARBA00034038"/>
    </source>
</evidence>
<dbReference type="PANTHER" id="PTHR31219:SF2">
    <property type="entry name" value="RNA LIGASE 1"/>
    <property type="match status" value="1"/>
</dbReference>
<dbReference type="InterPro" id="IPR041211">
    <property type="entry name" value="RLIG1"/>
</dbReference>
<keyword evidence="13" id="KW-1185">Reference proteome</keyword>
<evidence type="ECO:0000256" key="7">
    <source>
        <dbReference type="ARBA" id="ARBA00022840"/>
    </source>
</evidence>
<dbReference type="EMBL" id="CAXITT010000046">
    <property type="protein sequence ID" value="CAL1529275.1"/>
    <property type="molecule type" value="Genomic_DNA"/>
</dbReference>
<evidence type="ECO:0000256" key="1">
    <source>
        <dbReference type="ARBA" id="ARBA00001936"/>
    </source>
</evidence>
<evidence type="ECO:0000256" key="11">
    <source>
        <dbReference type="ARBA" id="ARBA00045151"/>
    </source>
</evidence>
<evidence type="ECO:0000256" key="2">
    <source>
        <dbReference type="ARBA" id="ARBA00001946"/>
    </source>
</evidence>
<evidence type="ECO:0000256" key="5">
    <source>
        <dbReference type="ARBA" id="ARBA00022741"/>
    </source>
</evidence>
<organism evidence="12 13">
    <name type="scientific">Lymnaea stagnalis</name>
    <name type="common">Great pond snail</name>
    <name type="synonym">Helix stagnalis</name>
    <dbReference type="NCBI Taxonomy" id="6523"/>
    <lineage>
        <taxon>Eukaryota</taxon>
        <taxon>Metazoa</taxon>
        <taxon>Spiralia</taxon>
        <taxon>Lophotrochozoa</taxon>
        <taxon>Mollusca</taxon>
        <taxon>Gastropoda</taxon>
        <taxon>Heterobranchia</taxon>
        <taxon>Euthyneura</taxon>
        <taxon>Panpulmonata</taxon>
        <taxon>Hygrophila</taxon>
        <taxon>Lymnaeoidea</taxon>
        <taxon>Lymnaeidae</taxon>
        <taxon>Lymnaea</taxon>
    </lineage>
</organism>
<keyword evidence="6" id="KW-0692">RNA repair</keyword>
<name>A0AAV2H6N9_LYMST</name>
<reference evidence="12 13" key="1">
    <citation type="submission" date="2024-04" db="EMBL/GenBank/DDBJ databases">
        <authorList>
            <consortium name="Genoscope - CEA"/>
            <person name="William W."/>
        </authorList>
    </citation>
    <scope>NUCLEOTIDE SEQUENCE [LARGE SCALE GENOMIC DNA]</scope>
</reference>
<comment type="function">
    <text evidence="11">Functions as an RNA ligase, in vitro. The ligation reaction entails three nucleotidyl transfer steps. In the first step, the RNA ligase reacts with ATP in the absence of nucleic acid to form a covalent ligase-AMP intermediate and release pyrophosphate. In step 2, the ligase-AMP binds to the nucleic acid and transfers the adenylate to the 5'-PO4 terminus to form an adenylylated intermediate. In step 3, the RNA ligase directs the attack of the 3'-OH on the 5'-phosphoanhydride linkage, resulting in a repaired 3'-5' phosphodiester and release of AMP. Exhibits selectivity for single-stranded RNA substrates and may not have nick-sealing activity on double-stranded DNA-RNA hybrids. May play a role in maintaining RNA integrity under stress conditions, for example in response to reactive oxygen species (ROS).</text>
</comment>
<evidence type="ECO:0000313" key="13">
    <source>
        <dbReference type="Proteomes" id="UP001497497"/>
    </source>
</evidence>
<comment type="cofactor">
    <cofactor evidence="2">
        <name>Mg(2+)</name>
        <dbReference type="ChEBI" id="CHEBI:18420"/>
    </cofactor>
</comment>
<comment type="cofactor">
    <cofactor evidence="1">
        <name>Mn(2+)</name>
        <dbReference type="ChEBI" id="CHEBI:29035"/>
    </cofactor>
</comment>
<dbReference type="AlphaFoldDB" id="A0AAV2H6N9"/>
<proteinExistence type="predicted"/>
<sequence length="340" mass="37996">MNPVQQKISCAFEIGVTDESSNKRGNQTYKVSALRAITEQAERDDISAARSTEKLDGTCCLIQEFQGRPWLWARHDRKPSKTGERRFALFKKSHLKSNQNGENISQGFSWNPAKDFKAILFEPPPNWVPASRLEIKDGFVLPDNIGHTPGWVPVQQNCRQQCWHLSAVDFKQSLALIVREAQGDAGSLVLESQPLSQLCGQTCELIGTNINGNPYNLGTKQCPVHVLVPHGSLSLQCPQPSNYDTMIEWFASEAPDAQVEGIVWHCSNGALYKIHRHHLNLKWPVAEPWLCQKKIKVSVASADVETTEGIHLFSQLAHLNGKIFNSLKELHLGFDIVSNS</sequence>
<protein>
    <recommendedName>
        <fullName evidence="9">RNA ligase 1</fullName>
        <ecNumber evidence="3">6.5.1.3</ecNumber>
    </recommendedName>
    <alternativeName>
        <fullName evidence="10">RNA ligase</fullName>
    </alternativeName>
</protein>
<dbReference type="GO" id="GO:0000302">
    <property type="term" value="P:response to reactive oxygen species"/>
    <property type="evidence" value="ECO:0007669"/>
    <property type="project" value="InterPro"/>
</dbReference>